<keyword evidence="4" id="KW-0762">Sugar transport</keyword>
<dbReference type="GO" id="GO:0016301">
    <property type="term" value="F:kinase activity"/>
    <property type="evidence" value="ECO:0007669"/>
    <property type="project" value="UniProtKB-KW"/>
</dbReference>
<name>A0A1H2XPF6_9FIRM</name>
<keyword evidence="7" id="KW-0418">Kinase</keyword>
<dbReference type="InterPro" id="IPR036667">
    <property type="entry name" value="PTS_IIB_sorbose-sp_sf"/>
</dbReference>
<gene>
    <name evidence="9" type="ORF">SAMN05660923_01489</name>
</gene>
<dbReference type="GO" id="GO:0009401">
    <property type="term" value="P:phosphoenolpyruvate-dependent sugar phosphotransferase system"/>
    <property type="evidence" value="ECO:0007669"/>
    <property type="project" value="UniProtKB-KW"/>
</dbReference>
<evidence type="ECO:0000313" key="9">
    <source>
        <dbReference type="EMBL" id="SDW94209.1"/>
    </source>
</evidence>
<dbReference type="Gene3D" id="3.40.35.10">
    <property type="entry name" value="Phosphotransferase system, sorbose subfamily IIB component"/>
    <property type="match status" value="1"/>
</dbReference>
<accession>A0A1H2XPF6</accession>
<evidence type="ECO:0000256" key="2">
    <source>
        <dbReference type="ARBA" id="ARBA00022448"/>
    </source>
</evidence>
<evidence type="ECO:0000256" key="3">
    <source>
        <dbReference type="ARBA" id="ARBA00022490"/>
    </source>
</evidence>
<evidence type="ECO:0000256" key="1">
    <source>
        <dbReference type="ARBA" id="ARBA00004496"/>
    </source>
</evidence>
<keyword evidence="6" id="KW-0598">Phosphotransferase system</keyword>
<evidence type="ECO:0000259" key="8">
    <source>
        <dbReference type="PROSITE" id="PS51101"/>
    </source>
</evidence>
<keyword evidence="2" id="KW-0813">Transport</keyword>
<keyword evidence="10" id="KW-1185">Reference proteome</keyword>
<dbReference type="GO" id="GO:0005737">
    <property type="term" value="C:cytoplasm"/>
    <property type="evidence" value="ECO:0007669"/>
    <property type="project" value="UniProtKB-SubCell"/>
</dbReference>
<comment type="subcellular location">
    <subcellularLocation>
        <location evidence="1">Cytoplasm</location>
    </subcellularLocation>
</comment>
<dbReference type="Proteomes" id="UP000198828">
    <property type="component" value="Unassembled WGS sequence"/>
</dbReference>
<reference evidence="9 10" key="1">
    <citation type="submission" date="2016-10" db="EMBL/GenBank/DDBJ databases">
        <authorList>
            <person name="de Groot N.N."/>
        </authorList>
    </citation>
    <scope>NUCLEOTIDE SEQUENCE [LARGE SCALE GENOMIC DNA]</scope>
    <source>
        <strain evidence="9 10">DSM 23310</strain>
    </source>
</reference>
<dbReference type="InterPro" id="IPR004720">
    <property type="entry name" value="PTS_IIB_sorbose-sp"/>
</dbReference>
<dbReference type="OrthoDB" id="9788818at2"/>
<dbReference type="Pfam" id="PF03830">
    <property type="entry name" value="PTSIIB_sorb"/>
    <property type="match status" value="1"/>
</dbReference>
<evidence type="ECO:0000313" key="10">
    <source>
        <dbReference type="Proteomes" id="UP000198828"/>
    </source>
</evidence>
<organism evidence="9 10">
    <name type="scientific">Tepidimicrobium xylanilyticum</name>
    <dbReference type="NCBI Taxonomy" id="1123352"/>
    <lineage>
        <taxon>Bacteria</taxon>
        <taxon>Bacillati</taxon>
        <taxon>Bacillota</taxon>
        <taxon>Tissierellia</taxon>
        <taxon>Tissierellales</taxon>
        <taxon>Tepidimicrobiaceae</taxon>
        <taxon>Tepidimicrobium</taxon>
    </lineage>
</organism>
<dbReference type="RefSeq" id="WP_093752345.1">
    <property type="nucleotide sequence ID" value="NZ_FNNG01000005.1"/>
</dbReference>
<evidence type="ECO:0000256" key="7">
    <source>
        <dbReference type="ARBA" id="ARBA00022777"/>
    </source>
</evidence>
<keyword evidence="3" id="KW-0963">Cytoplasm</keyword>
<proteinExistence type="predicted"/>
<dbReference type="GO" id="GO:0008982">
    <property type="term" value="F:protein-N(PI)-phosphohistidine-sugar phosphotransferase activity"/>
    <property type="evidence" value="ECO:0007669"/>
    <property type="project" value="InterPro"/>
</dbReference>
<keyword evidence="5" id="KW-0808">Transferase</keyword>
<protein>
    <submittedName>
        <fullName evidence="9">PTS system, mannose-specific IIB component</fullName>
    </submittedName>
</protein>
<evidence type="ECO:0000256" key="6">
    <source>
        <dbReference type="ARBA" id="ARBA00022683"/>
    </source>
</evidence>
<dbReference type="AlphaFoldDB" id="A0A1H2XPF6"/>
<dbReference type="PROSITE" id="PS51101">
    <property type="entry name" value="PTS_EIIB_TYPE_4"/>
    <property type="match status" value="1"/>
</dbReference>
<feature type="domain" description="PTS EIIB type-4" evidence="8">
    <location>
        <begin position="1"/>
        <end position="162"/>
    </location>
</feature>
<sequence>MGKILLARVDDRLIHGQVMTKWSKGMNTNALFVVDDATAADPFMKDIYMMSTSNTGMTIKVLSIDEAVDYWNKENYEDYRVILLFKTIAAVKEAIEKGLPIERLNLGGIAKGKDSKFVIPNVAVKPDELEVLKEIANKGIEVFFQVVPDTKAVSLKDAIKSY</sequence>
<evidence type="ECO:0000256" key="4">
    <source>
        <dbReference type="ARBA" id="ARBA00022597"/>
    </source>
</evidence>
<dbReference type="EMBL" id="FNNG01000005">
    <property type="protein sequence ID" value="SDW94209.1"/>
    <property type="molecule type" value="Genomic_DNA"/>
</dbReference>
<dbReference type="SUPFAM" id="SSF52728">
    <property type="entry name" value="PTS IIb component"/>
    <property type="match status" value="1"/>
</dbReference>
<evidence type="ECO:0000256" key="5">
    <source>
        <dbReference type="ARBA" id="ARBA00022679"/>
    </source>
</evidence>